<keyword evidence="2" id="KW-1185">Reference proteome</keyword>
<dbReference type="RefSeq" id="WP_188591879.1">
    <property type="nucleotide sequence ID" value="NZ_BMFU01000002.1"/>
</dbReference>
<dbReference type="CDD" id="cd02440">
    <property type="entry name" value="AdoMet_MTases"/>
    <property type="match status" value="1"/>
</dbReference>
<gene>
    <name evidence="1" type="ORF">GCM10008014_14940</name>
</gene>
<name>A0ABQ1Z5J4_9BACL</name>
<dbReference type="Pfam" id="PF13489">
    <property type="entry name" value="Methyltransf_23"/>
    <property type="match status" value="1"/>
</dbReference>
<sequence>MNEQTLYDVWWKHPEEGDQGMEEDHIPHWKRVLGFIPEENLEQCSVLDFGCNQGGFLKLLYELRPFKEGVGTDLARRSIEIANDRKGDYPLEFHATGQPERFVNRFDRAFSLAVLYLLPNLEEHALQIRTCLKPGGIYYATFADYSNNTSLPAIRKRIDSNAAVPMQDHSLDTITEAFMKAGFQVSLRRMKATDFVDLSHGKKWYNSVADQLQFAYEQSYLFQFSAPRSE</sequence>
<evidence type="ECO:0008006" key="3">
    <source>
        <dbReference type="Google" id="ProtNLM"/>
    </source>
</evidence>
<protein>
    <recommendedName>
        <fullName evidence="3">SAM-dependent methyltransferase</fullName>
    </recommendedName>
</protein>
<evidence type="ECO:0000313" key="1">
    <source>
        <dbReference type="EMBL" id="GGH50070.1"/>
    </source>
</evidence>
<dbReference type="Gene3D" id="3.40.50.150">
    <property type="entry name" value="Vaccinia Virus protein VP39"/>
    <property type="match status" value="1"/>
</dbReference>
<dbReference type="SUPFAM" id="SSF53335">
    <property type="entry name" value="S-adenosyl-L-methionine-dependent methyltransferases"/>
    <property type="match status" value="1"/>
</dbReference>
<dbReference type="EMBL" id="BMFU01000002">
    <property type="protein sequence ID" value="GGH50070.1"/>
    <property type="molecule type" value="Genomic_DNA"/>
</dbReference>
<accession>A0ABQ1Z5J4</accession>
<reference evidence="2" key="1">
    <citation type="journal article" date="2019" name="Int. J. Syst. Evol. Microbiol.">
        <title>The Global Catalogue of Microorganisms (GCM) 10K type strain sequencing project: providing services to taxonomists for standard genome sequencing and annotation.</title>
        <authorList>
            <consortium name="The Broad Institute Genomics Platform"/>
            <consortium name="The Broad Institute Genome Sequencing Center for Infectious Disease"/>
            <person name="Wu L."/>
            <person name="Ma J."/>
        </authorList>
    </citation>
    <scope>NUCLEOTIDE SEQUENCE [LARGE SCALE GENOMIC DNA]</scope>
    <source>
        <strain evidence="2">CGMCC 1.12770</strain>
    </source>
</reference>
<organism evidence="1 2">
    <name type="scientific">Paenibacillus silvae</name>
    <dbReference type="NCBI Taxonomy" id="1325358"/>
    <lineage>
        <taxon>Bacteria</taxon>
        <taxon>Bacillati</taxon>
        <taxon>Bacillota</taxon>
        <taxon>Bacilli</taxon>
        <taxon>Bacillales</taxon>
        <taxon>Paenibacillaceae</taxon>
        <taxon>Paenibacillus</taxon>
    </lineage>
</organism>
<proteinExistence type="predicted"/>
<dbReference type="Proteomes" id="UP000652153">
    <property type="component" value="Unassembled WGS sequence"/>
</dbReference>
<evidence type="ECO:0000313" key="2">
    <source>
        <dbReference type="Proteomes" id="UP000652153"/>
    </source>
</evidence>
<comment type="caution">
    <text evidence="1">The sequence shown here is derived from an EMBL/GenBank/DDBJ whole genome shotgun (WGS) entry which is preliminary data.</text>
</comment>
<dbReference type="InterPro" id="IPR029063">
    <property type="entry name" value="SAM-dependent_MTases_sf"/>
</dbReference>